<evidence type="ECO:0000313" key="11">
    <source>
        <dbReference type="EMBL" id="KAF2857507.1"/>
    </source>
</evidence>
<dbReference type="OrthoDB" id="15270at2759"/>
<keyword evidence="9" id="KW-0808">Transferase</keyword>
<evidence type="ECO:0000256" key="2">
    <source>
        <dbReference type="ARBA" id="ARBA00004477"/>
    </source>
</evidence>
<dbReference type="InterPro" id="IPR009447">
    <property type="entry name" value="PIGW/GWT1"/>
</dbReference>
<dbReference type="PANTHER" id="PTHR20661">
    <property type="entry name" value="PHOSPHATIDYLINOSITOL-GLYCAN BIOSYNTHESIS CLASS W PROTEIN"/>
    <property type="match status" value="1"/>
</dbReference>
<comment type="function">
    <text evidence="9">A acetyltransferase, which acetylates the inositol ring of phosphatidylinositol during biosynthesis of GPI-anchor.</text>
</comment>
<accession>A0A6A7BRJ1</accession>
<protein>
    <recommendedName>
        <fullName evidence="9">GPI-anchored wall transfer protein</fullName>
        <ecNumber evidence="9">2.3.-.-</ecNumber>
    </recommendedName>
</protein>
<comment type="subcellular location">
    <subcellularLocation>
        <location evidence="2 9">Endoplasmic reticulum membrane</location>
        <topology evidence="2 9">Multi-pass membrane protein</topology>
    </subcellularLocation>
</comment>
<evidence type="ECO:0000256" key="8">
    <source>
        <dbReference type="ARBA" id="ARBA00023136"/>
    </source>
</evidence>
<feature type="transmembrane region" description="Helical" evidence="9">
    <location>
        <begin position="309"/>
        <end position="327"/>
    </location>
</feature>
<evidence type="ECO:0000256" key="7">
    <source>
        <dbReference type="ARBA" id="ARBA00022989"/>
    </source>
</evidence>
<feature type="transmembrane region" description="Helical" evidence="9">
    <location>
        <begin position="240"/>
        <end position="260"/>
    </location>
</feature>
<feature type="transmembrane region" description="Helical" evidence="9">
    <location>
        <begin position="168"/>
        <end position="188"/>
    </location>
</feature>
<comment type="pathway">
    <text evidence="3 9">Glycolipid biosynthesis; glycosylphosphatidylinositol-anchor biosynthesis.</text>
</comment>
<evidence type="ECO:0000256" key="9">
    <source>
        <dbReference type="RuleBase" id="RU280819"/>
    </source>
</evidence>
<sequence>MSDYKSEKIASVSHLSGGGIWEINFVTVIAPAAAFLWSVLQTRQRFFTPYTTPAAVTDFLLNCCAILFATTVYSSSPQVLLGILLLPALATYLQPPEGGNNAQRRHASQGAQVTQGRGEEGKGKDALPIKPFITMYRGAMMIITCSSILAVDFPVFPRRFAKTESFGTSLMDLGVGSFVFAAGVVAARRDLKRRMSFVRGLGEAVRSSLVLAILGLVRLYSVKGLDYAEHVSEYGVHWNFFFTLALLPPVVALLAPLLRVIKFYNVFAFLLAVAYEVSLDVFELKAYIILSERKTGDFISQNREGVFSFVGYLAIFLAGMGIGQCILPRDPSPEEIRLKAKEKDPLDEDSDWLATVLNASEQKSTANPIAKSWTDQPKPLRPELPQTSLGMLALSAGLWFVASVWAMWRYGPRLFVSRRMANLAYVCWTCSFNTAMLLLFCAIERVMFPNIYKGTSEKKKCNEATSRAMHVFNRNGLVLFLLANLMTGGINIAIPTWYTGDTAAMAILTTYMAVLFGAGLALDHYNITVRL</sequence>
<dbReference type="Proteomes" id="UP000799421">
    <property type="component" value="Unassembled WGS sequence"/>
</dbReference>
<evidence type="ECO:0000256" key="3">
    <source>
        <dbReference type="ARBA" id="ARBA00004687"/>
    </source>
</evidence>
<feature type="region of interest" description="Disordered" evidence="10">
    <location>
        <begin position="99"/>
        <end position="123"/>
    </location>
</feature>
<dbReference type="PIRSF" id="PIRSF017321">
    <property type="entry name" value="GWT1"/>
    <property type="match status" value="1"/>
</dbReference>
<dbReference type="GO" id="GO:0005789">
    <property type="term" value="C:endoplasmic reticulum membrane"/>
    <property type="evidence" value="ECO:0007669"/>
    <property type="project" value="UniProtKB-SubCell"/>
</dbReference>
<keyword evidence="7 9" id="KW-1133">Transmembrane helix</keyword>
<feature type="transmembrane region" description="Helical" evidence="9">
    <location>
        <begin position="20"/>
        <end position="40"/>
    </location>
</feature>
<name>A0A6A7BRJ1_9PEZI</name>
<organism evidence="11 12">
    <name type="scientific">Piedraia hortae CBS 480.64</name>
    <dbReference type="NCBI Taxonomy" id="1314780"/>
    <lineage>
        <taxon>Eukaryota</taxon>
        <taxon>Fungi</taxon>
        <taxon>Dikarya</taxon>
        <taxon>Ascomycota</taxon>
        <taxon>Pezizomycotina</taxon>
        <taxon>Dothideomycetes</taxon>
        <taxon>Dothideomycetidae</taxon>
        <taxon>Capnodiales</taxon>
        <taxon>Piedraiaceae</taxon>
        <taxon>Piedraia</taxon>
    </lineage>
</organism>
<dbReference type="Pfam" id="PF06423">
    <property type="entry name" value="GWT1"/>
    <property type="match status" value="1"/>
</dbReference>
<evidence type="ECO:0000256" key="10">
    <source>
        <dbReference type="SAM" id="MobiDB-lite"/>
    </source>
</evidence>
<proteinExistence type="inferred from homology"/>
<feature type="transmembrane region" description="Helical" evidence="9">
    <location>
        <begin position="388"/>
        <end position="408"/>
    </location>
</feature>
<keyword evidence="6 9" id="KW-0812">Transmembrane</keyword>
<dbReference type="AlphaFoldDB" id="A0A6A7BRJ1"/>
<evidence type="ECO:0000256" key="5">
    <source>
        <dbReference type="ARBA" id="ARBA00022502"/>
    </source>
</evidence>
<comment type="function">
    <text evidence="1">Probable acetyltransferase, which acetylates the inositol ring of phosphatidylinositol during biosynthesis of GPI-anchor.</text>
</comment>
<evidence type="ECO:0000256" key="6">
    <source>
        <dbReference type="ARBA" id="ARBA00022692"/>
    </source>
</evidence>
<reference evidence="11" key="1">
    <citation type="journal article" date="2020" name="Stud. Mycol.">
        <title>101 Dothideomycetes genomes: a test case for predicting lifestyles and emergence of pathogens.</title>
        <authorList>
            <person name="Haridas S."/>
            <person name="Albert R."/>
            <person name="Binder M."/>
            <person name="Bloem J."/>
            <person name="Labutti K."/>
            <person name="Salamov A."/>
            <person name="Andreopoulos B."/>
            <person name="Baker S."/>
            <person name="Barry K."/>
            <person name="Bills G."/>
            <person name="Bluhm B."/>
            <person name="Cannon C."/>
            <person name="Castanera R."/>
            <person name="Culley D."/>
            <person name="Daum C."/>
            <person name="Ezra D."/>
            <person name="Gonzalez J."/>
            <person name="Henrissat B."/>
            <person name="Kuo A."/>
            <person name="Liang C."/>
            <person name="Lipzen A."/>
            <person name="Lutzoni F."/>
            <person name="Magnuson J."/>
            <person name="Mondo S."/>
            <person name="Nolan M."/>
            <person name="Ohm R."/>
            <person name="Pangilinan J."/>
            <person name="Park H.-J."/>
            <person name="Ramirez L."/>
            <person name="Alfaro M."/>
            <person name="Sun H."/>
            <person name="Tritt A."/>
            <person name="Yoshinaga Y."/>
            <person name="Zwiers L.-H."/>
            <person name="Turgeon B."/>
            <person name="Goodwin S."/>
            <person name="Spatafora J."/>
            <person name="Crous P."/>
            <person name="Grigoriev I."/>
        </authorList>
    </citation>
    <scope>NUCLEOTIDE SEQUENCE</scope>
    <source>
        <strain evidence="11">CBS 480.64</strain>
    </source>
</reference>
<evidence type="ECO:0000313" key="12">
    <source>
        <dbReference type="Proteomes" id="UP000799421"/>
    </source>
</evidence>
<dbReference type="EMBL" id="MU006040">
    <property type="protein sequence ID" value="KAF2857507.1"/>
    <property type="molecule type" value="Genomic_DNA"/>
</dbReference>
<feature type="transmembrane region" description="Helical" evidence="9">
    <location>
        <begin position="267"/>
        <end position="289"/>
    </location>
</feature>
<feature type="transmembrane region" description="Helical" evidence="9">
    <location>
        <begin position="477"/>
        <end position="498"/>
    </location>
</feature>
<keyword evidence="9" id="KW-0012">Acyltransferase</keyword>
<dbReference type="EC" id="2.3.-.-" evidence="9"/>
<feature type="transmembrane region" description="Helical" evidence="9">
    <location>
        <begin position="504"/>
        <end position="522"/>
    </location>
</feature>
<feature type="transmembrane region" description="Helical" evidence="9">
    <location>
        <begin position="138"/>
        <end position="156"/>
    </location>
</feature>
<keyword evidence="8 9" id="KW-0472">Membrane</keyword>
<gene>
    <name evidence="11" type="ORF">K470DRAFT_260763</name>
</gene>
<evidence type="ECO:0000256" key="1">
    <source>
        <dbReference type="ARBA" id="ARBA00002531"/>
    </source>
</evidence>
<evidence type="ECO:0000256" key="4">
    <source>
        <dbReference type="ARBA" id="ARBA00007559"/>
    </source>
</evidence>
<dbReference type="GO" id="GO:0006506">
    <property type="term" value="P:GPI anchor biosynthetic process"/>
    <property type="evidence" value="ECO:0007669"/>
    <property type="project" value="UniProtKB-UniPathway"/>
</dbReference>
<keyword evidence="5 9" id="KW-0337">GPI-anchor biosynthesis</keyword>
<keyword evidence="12" id="KW-1185">Reference proteome</keyword>
<feature type="transmembrane region" description="Helical" evidence="9">
    <location>
        <begin position="200"/>
        <end position="220"/>
    </location>
</feature>
<dbReference type="UniPathway" id="UPA00196"/>
<keyword evidence="9" id="KW-0256">Endoplasmic reticulum</keyword>
<dbReference type="GO" id="GO:0032216">
    <property type="term" value="F:glucosaminyl-phosphatidylinositol O-acyltransferase activity"/>
    <property type="evidence" value="ECO:0007669"/>
    <property type="project" value="TreeGrafter"/>
</dbReference>
<feature type="transmembrane region" description="Helical" evidence="9">
    <location>
        <begin position="420"/>
        <end position="443"/>
    </location>
</feature>
<comment type="similarity">
    <text evidence="4 9">Belongs to the PIGW family.</text>
</comment>
<dbReference type="GO" id="GO:0072659">
    <property type="term" value="P:protein localization to plasma membrane"/>
    <property type="evidence" value="ECO:0007669"/>
    <property type="project" value="TreeGrafter"/>
</dbReference>
<dbReference type="PANTHER" id="PTHR20661:SF0">
    <property type="entry name" value="PHOSPHATIDYLINOSITOL-GLYCAN BIOSYNTHESIS CLASS W PROTEIN"/>
    <property type="match status" value="1"/>
</dbReference>